<protein>
    <recommendedName>
        <fullName evidence="4">Transmembrane protein</fullName>
    </recommendedName>
</protein>
<comment type="caution">
    <text evidence="2">The sequence shown here is derived from an EMBL/GenBank/DDBJ whole genome shotgun (WGS) entry which is preliminary data.</text>
</comment>
<organism evidence="2 3">
    <name type="scientific">Cardiosporidium cionae</name>
    <dbReference type="NCBI Taxonomy" id="476202"/>
    <lineage>
        <taxon>Eukaryota</taxon>
        <taxon>Sar</taxon>
        <taxon>Alveolata</taxon>
        <taxon>Apicomplexa</taxon>
        <taxon>Aconoidasida</taxon>
        <taxon>Nephromycida</taxon>
        <taxon>Cardiosporidium</taxon>
    </lineage>
</organism>
<evidence type="ECO:0000313" key="2">
    <source>
        <dbReference type="EMBL" id="KAF8820647.1"/>
    </source>
</evidence>
<evidence type="ECO:0008006" key="4">
    <source>
        <dbReference type="Google" id="ProtNLM"/>
    </source>
</evidence>
<sequence>MEFFSRIERPRSVQNISLLQKPFYSDQDPVVSRISPEFRHSLLSTIWFFPSILLVIALEVVICALLSSPAKAVLFPSLRSPFYPTYSTSLGLKPGFLFKDKVSSINDKKSVSQRSPSALPDAHTAVREPANDFRIFTWIGWSDSSRSSASSMFSTESLLKQIRNNASIEIRSSAEDPIGSTSLLNLHRLADEKNISTQVLLTFSIPSFSSASNEQLKTNAANYLPFSLSRRGEDVEFARSLNNAIAVSDAVFVPISYLDILNGNWLNSLSYKALLFVLSFHMRCAIRNIAALTLKQRLHYLSKNDSFALSGAYSQPKKICFTIITPSRKEDTTSSFAVSDQERKEITILVKQTVSRILNDNFRAMSSIENVNDSYFRRIENIFDIQVLFLNQSSNRNKINALLERVCNDVDTQNPRRTLNNAIKIVKRFDSLIQTFLASNELPRMASREHLRNIADLEDLEKLEKTKLSIFKRCRSTMAAYPSSFHFGLDAEFGASCDEIIDNALAAFDEETRRLQGSTHWHKKRQELLRFLLMDLHPKFDLQVQKLRMLSLDQFRSAINELPLDANVAKSLSVLIRNANQFFATNCRKLKAKTADITEWNEGFARSDLQFSMREIANTILEFARMNGVYDLGKKLRKPVSVSLHYLSPNAFGLSDYSRRLLTDPDKLSYDQKAGVLLSSVDPRLNKQDNVLIPYDVPIDLKLLSDSMVYTPDKK</sequence>
<gene>
    <name evidence="2" type="ORF">IE077_002971</name>
</gene>
<keyword evidence="1" id="KW-0472">Membrane</keyword>
<feature type="transmembrane region" description="Helical" evidence="1">
    <location>
        <begin position="42"/>
        <end position="67"/>
    </location>
</feature>
<dbReference type="Proteomes" id="UP000823046">
    <property type="component" value="Unassembled WGS sequence"/>
</dbReference>
<proteinExistence type="predicted"/>
<accession>A0ABQ7J9K1</accession>
<evidence type="ECO:0000256" key="1">
    <source>
        <dbReference type="SAM" id="Phobius"/>
    </source>
</evidence>
<keyword evidence="1" id="KW-1133">Transmembrane helix</keyword>
<reference evidence="2 3" key="1">
    <citation type="journal article" date="2020" name="bioRxiv">
        <title>Metabolic contributions of an alphaproteobacterial endosymbiont in the apicomplexan Cardiosporidium cionae.</title>
        <authorList>
            <person name="Hunter E.S."/>
            <person name="Paight C.J."/>
            <person name="Lane C.E."/>
        </authorList>
    </citation>
    <scope>NUCLEOTIDE SEQUENCE [LARGE SCALE GENOMIC DNA]</scope>
    <source>
        <strain evidence="2">ESH_2018</strain>
    </source>
</reference>
<dbReference type="EMBL" id="JADAQX010000336">
    <property type="protein sequence ID" value="KAF8820647.1"/>
    <property type="molecule type" value="Genomic_DNA"/>
</dbReference>
<keyword evidence="3" id="KW-1185">Reference proteome</keyword>
<name>A0ABQ7J9K1_9APIC</name>
<keyword evidence="1" id="KW-0812">Transmembrane</keyword>
<evidence type="ECO:0000313" key="3">
    <source>
        <dbReference type="Proteomes" id="UP000823046"/>
    </source>
</evidence>